<dbReference type="EMBL" id="UHAI01000001">
    <property type="protein sequence ID" value="SUK12468.1"/>
    <property type="molecule type" value="Genomic_DNA"/>
</dbReference>
<organism evidence="2 3">
    <name type="scientific">Staphylococcus aureus</name>
    <dbReference type="NCBI Taxonomy" id="1280"/>
    <lineage>
        <taxon>Bacteria</taxon>
        <taxon>Bacillati</taxon>
        <taxon>Bacillota</taxon>
        <taxon>Bacilli</taxon>
        <taxon>Bacillales</taxon>
        <taxon>Staphylococcaceae</taxon>
        <taxon>Staphylococcus</taxon>
    </lineage>
</organism>
<evidence type="ECO:0000313" key="2">
    <source>
        <dbReference type="EMBL" id="SUK12468.1"/>
    </source>
</evidence>
<dbReference type="PANTHER" id="PTHR43101:SF1">
    <property type="entry name" value="BETA-FRUCTOSIDASE"/>
    <property type="match status" value="1"/>
</dbReference>
<name>A0A8G2M8C2_STAAU</name>
<dbReference type="InterPro" id="IPR013320">
    <property type="entry name" value="ConA-like_dom_sf"/>
</dbReference>
<protein>
    <submittedName>
        <fullName evidence="2">Sucrose-6-phosphate hydrolase</fullName>
        <ecNumber evidence="2">3.2.1.26</ecNumber>
    </submittedName>
</protein>
<comment type="caution">
    <text evidence="2">The sequence shown here is derived from an EMBL/GenBank/DDBJ whole genome shotgun (WGS) entry which is preliminary data.</text>
</comment>
<dbReference type="AlphaFoldDB" id="A0A8G2M8C2"/>
<feature type="domain" description="Glycosyl hydrolase family 32 C-terminal" evidence="1">
    <location>
        <begin position="10"/>
        <end position="94"/>
    </location>
</feature>
<dbReference type="PANTHER" id="PTHR43101">
    <property type="entry name" value="BETA-FRUCTOSIDASE"/>
    <property type="match status" value="1"/>
</dbReference>
<proteinExistence type="predicted"/>
<gene>
    <name evidence="2" type="primary">scrB_1</name>
    <name evidence="2" type="ORF">NCTC7972_00038</name>
</gene>
<dbReference type="RefSeq" id="WP_398570725.1">
    <property type="nucleotide sequence ID" value="NZ_UHAI01000001.1"/>
</dbReference>
<dbReference type="SUPFAM" id="SSF49899">
    <property type="entry name" value="Concanavalin A-like lectins/glucanases"/>
    <property type="match status" value="1"/>
</dbReference>
<dbReference type="Pfam" id="PF08244">
    <property type="entry name" value="Glyco_hydro_32C"/>
    <property type="match status" value="1"/>
</dbReference>
<evidence type="ECO:0000259" key="1">
    <source>
        <dbReference type="Pfam" id="PF08244"/>
    </source>
</evidence>
<keyword evidence="2" id="KW-0378">Hydrolase</keyword>
<reference evidence="2 3" key="1">
    <citation type="submission" date="2018-06" db="EMBL/GenBank/DDBJ databases">
        <authorList>
            <consortium name="Pathogen Informatics"/>
            <person name="Doyle S."/>
        </authorList>
    </citation>
    <scope>NUCLEOTIDE SEQUENCE [LARGE SCALE GENOMIC DNA]</scope>
    <source>
        <strain evidence="2 3">NCTC7972</strain>
    </source>
</reference>
<keyword evidence="2" id="KW-0326">Glycosidase</keyword>
<dbReference type="GO" id="GO:0004564">
    <property type="term" value="F:beta-fructofuranosidase activity"/>
    <property type="evidence" value="ECO:0007669"/>
    <property type="project" value="UniProtKB-EC"/>
</dbReference>
<dbReference type="InterPro" id="IPR013189">
    <property type="entry name" value="Glyco_hydro_32_C"/>
</dbReference>
<accession>A0A8G2M8C2</accession>
<sequence length="99" mass="11208">MNYVRLRLLQTLIAYNKRENKITLDRSDSGLLPTNVEGTTRSTILDTPLKQLQIFVDTSSIEIFCNDGERVFDISNFPTDDALGIKTSTESGQVYLTIY</sequence>
<evidence type="ECO:0000313" key="3">
    <source>
        <dbReference type="Proteomes" id="UP000254224"/>
    </source>
</evidence>
<dbReference type="EC" id="3.2.1.26" evidence="2"/>
<dbReference type="Gene3D" id="2.60.120.560">
    <property type="entry name" value="Exo-inulinase, domain 1"/>
    <property type="match status" value="1"/>
</dbReference>
<dbReference type="InterPro" id="IPR051214">
    <property type="entry name" value="GH32_Enzymes"/>
</dbReference>
<dbReference type="Proteomes" id="UP000254224">
    <property type="component" value="Unassembled WGS sequence"/>
</dbReference>